<dbReference type="PANTHER" id="PTHR30480">
    <property type="entry name" value="BETA-HEXOSAMINIDASE-RELATED"/>
    <property type="match status" value="1"/>
</dbReference>
<dbReference type="GO" id="GO:0051301">
    <property type="term" value="P:cell division"/>
    <property type="evidence" value="ECO:0007669"/>
    <property type="project" value="UniProtKB-KW"/>
</dbReference>
<dbReference type="PANTHER" id="PTHR30480:SF13">
    <property type="entry name" value="BETA-HEXOSAMINIDASE"/>
    <property type="match status" value="1"/>
</dbReference>
<feature type="binding site" evidence="10">
    <location>
        <position position="65"/>
    </location>
    <ligand>
        <name>substrate</name>
    </ligand>
</feature>
<dbReference type="UniPathway" id="UPA00544"/>
<proteinExistence type="inferred from homology"/>
<comment type="function">
    <text evidence="10">Plays a role in peptidoglycan recycling by cleaving the terminal beta-1,4-linked N-acetylglucosamine (GlcNAc) from peptide-linked peptidoglycan fragments, giving rise to free GlcNAc, anhydro-N-acetylmuramic acid and anhydro-N-acetylmuramic acid-linked peptides.</text>
</comment>
<dbReference type="KEGG" id="pspi:PS2015_1829"/>
<dbReference type="InterPro" id="IPR050226">
    <property type="entry name" value="NagZ_Beta-hexosaminidase"/>
</dbReference>
<comment type="subcellular location">
    <subcellularLocation>
        <location evidence="10">Cytoplasm</location>
    </subcellularLocation>
</comment>
<feature type="active site" description="Proton donor/acceptor" evidence="10">
    <location>
        <position position="182"/>
    </location>
</feature>
<evidence type="ECO:0000256" key="2">
    <source>
        <dbReference type="ARBA" id="ARBA00022490"/>
    </source>
</evidence>
<keyword evidence="7 10" id="KW-0326">Glycosidase</keyword>
<dbReference type="Pfam" id="PF00933">
    <property type="entry name" value="Glyco_hydro_3"/>
    <property type="match status" value="1"/>
</dbReference>
<evidence type="ECO:0000256" key="8">
    <source>
        <dbReference type="ARBA" id="ARBA00023306"/>
    </source>
</evidence>
<dbReference type="PATRIC" id="fig|1249552.3.peg.1836"/>
<feature type="binding site" evidence="10">
    <location>
        <position position="139"/>
    </location>
    <ligand>
        <name>substrate</name>
    </ligand>
</feature>
<feature type="domain" description="Glycoside hydrolase family 3 N-terminal" evidence="11">
    <location>
        <begin position="12"/>
        <end position="302"/>
    </location>
</feature>
<comment type="similarity">
    <text evidence="10">Belongs to the glycosyl hydrolase 3 family. NagZ subfamily.</text>
</comment>
<evidence type="ECO:0000313" key="12">
    <source>
        <dbReference type="EMBL" id="ALO46478.1"/>
    </source>
</evidence>
<feature type="site" description="Important for catalytic activity" evidence="10">
    <location>
        <position position="180"/>
    </location>
</feature>
<feature type="active site" description="Nucleophile" evidence="10">
    <location>
        <position position="252"/>
    </location>
</feature>
<evidence type="ECO:0000256" key="7">
    <source>
        <dbReference type="ARBA" id="ARBA00023295"/>
    </source>
</evidence>
<dbReference type="OrthoDB" id="9786661at2"/>
<keyword evidence="4 10" id="KW-0378">Hydrolase</keyword>
<evidence type="ECO:0000256" key="1">
    <source>
        <dbReference type="ARBA" id="ARBA00001231"/>
    </source>
</evidence>
<evidence type="ECO:0000256" key="4">
    <source>
        <dbReference type="ARBA" id="ARBA00022801"/>
    </source>
</evidence>
<name>A0A0S2KED9_9GAMM</name>
<keyword evidence="8 10" id="KW-0131">Cell cycle</keyword>
<keyword evidence="5 10" id="KW-0133">Cell shape</keyword>
<dbReference type="GO" id="GO:0008360">
    <property type="term" value="P:regulation of cell shape"/>
    <property type="evidence" value="ECO:0007669"/>
    <property type="project" value="UniProtKB-KW"/>
</dbReference>
<dbReference type="InterPro" id="IPR022956">
    <property type="entry name" value="Beta_hexosaminidase_bac"/>
</dbReference>
<keyword evidence="9 10" id="KW-0961">Cell wall biogenesis/degradation</keyword>
<evidence type="ECO:0000256" key="3">
    <source>
        <dbReference type="ARBA" id="ARBA00022618"/>
    </source>
</evidence>
<comment type="catalytic activity">
    <reaction evidence="1 10">
        <text>Hydrolysis of terminal non-reducing N-acetyl-D-hexosamine residues in N-acetyl-beta-D-hexosaminides.</text>
        <dbReference type="EC" id="3.2.1.52"/>
    </reaction>
</comment>
<evidence type="ECO:0000256" key="9">
    <source>
        <dbReference type="ARBA" id="ARBA00023316"/>
    </source>
</evidence>
<dbReference type="Proteomes" id="UP000065641">
    <property type="component" value="Chromosome"/>
</dbReference>
<feature type="binding site" evidence="10">
    <location>
        <position position="73"/>
    </location>
    <ligand>
        <name>substrate</name>
    </ligand>
</feature>
<keyword evidence="2 10" id="KW-0963">Cytoplasm</keyword>
<dbReference type="AlphaFoldDB" id="A0A0S2KED9"/>
<dbReference type="STRING" id="1249552.PS2015_1829"/>
<dbReference type="GO" id="GO:0005737">
    <property type="term" value="C:cytoplasm"/>
    <property type="evidence" value="ECO:0007669"/>
    <property type="project" value="UniProtKB-SubCell"/>
</dbReference>
<dbReference type="EMBL" id="CP013189">
    <property type="protein sequence ID" value="ALO46478.1"/>
    <property type="molecule type" value="Genomic_DNA"/>
</dbReference>
<protein>
    <recommendedName>
        <fullName evidence="10">Beta-hexosaminidase</fullName>
        <ecNumber evidence="10">3.2.1.52</ecNumber>
    </recommendedName>
    <alternativeName>
        <fullName evidence="10">Beta-N-acetylhexosaminidase</fullName>
    </alternativeName>
    <alternativeName>
        <fullName evidence="10">N-acetyl-beta-glucosaminidase</fullName>
    </alternativeName>
</protein>
<keyword evidence="3 10" id="KW-0132">Cell division</keyword>
<dbReference type="GO" id="GO:0004563">
    <property type="term" value="F:beta-N-acetylhexosaminidase activity"/>
    <property type="evidence" value="ECO:0007669"/>
    <property type="project" value="UniProtKB-UniRule"/>
</dbReference>
<evidence type="ECO:0000256" key="6">
    <source>
        <dbReference type="ARBA" id="ARBA00022984"/>
    </source>
</evidence>
<keyword evidence="13" id="KW-1185">Reference proteome</keyword>
<dbReference type="SUPFAM" id="SSF51445">
    <property type="entry name" value="(Trans)glycosidases"/>
    <property type="match status" value="1"/>
</dbReference>
<dbReference type="HAMAP" id="MF_00364">
    <property type="entry name" value="NagZ"/>
    <property type="match status" value="1"/>
</dbReference>
<dbReference type="GO" id="GO:0005975">
    <property type="term" value="P:carbohydrate metabolic process"/>
    <property type="evidence" value="ECO:0007669"/>
    <property type="project" value="InterPro"/>
</dbReference>
<dbReference type="InterPro" id="IPR001764">
    <property type="entry name" value="Glyco_hydro_3_N"/>
</dbReference>
<comment type="pathway">
    <text evidence="10">Cell wall biogenesis; peptidoglycan recycling.</text>
</comment>
<dbReference type="NCBIfam" id="NF003740">
    <property type="entry name" value="PRK05337.1"/>
    <property type="match status" value="1"/>
</dbReference>
<evidence type="ECO:0000313" key="13">
    <source>
        <dbReference type="Proteomes" id="UP000065641"/>
    </source>
</evidence>
<organism evidence="12 13">
    <name type="scientific">Pseudohongiella spirulinae</name>
    <dbReference type="NCBI Taxonomy" id="1249552"/>
    <lineage>
        <taxon>Bacteria</taxon>
        <taxon>Pseudomonadati</taxon>
        <taxon>Pseudomonadota</taxon>
        <taxon>Gammaproteobacteria</taxon>
        <taxon>Pseudomonadales</taxon>
        <taxon>Pseudohongiellaceae</taxon>
        <taxon>Pseudohongiella</taxon>
    </lineage>
</organism>
<dbReference type="InterPro" id="IPR036962">
    <property type="entry name" value="Glyco_hydro_3_N_sf"/>
</dbReference>
<dbReference type="RefSeq" id="WP_058021910.1">
    <property type="nucleotide sequence ID" value="NZ_CP013189.1"/>
</dbReference>
<dbReference type="InterPro" id="IPR017853">
    <property type="entry name" value="GH"/>
</dbReference>
<dbReference type="Gene3D" id="3.20.20.300">
    <property type="entry name" value="Glycoside hydrolase, family 3, N-terminal domain"/>
    <property type="match status" value="1"/>
</dbReference>
<feature type="binding site" evidence="10">
    <location>
        <begin position="169"/>
        <end position="170"/>
    </location>
    <ligand>
        <name>substrate</name>
    </ligand>
</feature>
<gene>
    <name evidence="10" type="primary">nagZ</name>
    <name evidence="12" type="ORF">PS2015_1829</name>
</gene>
<evidence type="ECO:0000259" key="11">
    <source>
        <dbReference type="Pfam" id="PF00933"/>
    </source>
</evidence>
<reference evidence="12 13" key="1">
    <citation type="submission" date="2015-11" db="EMBL/GenBank/DDBJ databases">
        <authorList>
            <person name="Zhang Y."/>
            <person name="Guo Z."/>
        </authorList>
    </citation>
    <scope>NUCLEOTIDE SEQUENCE [LARGE SCALE GENOMIC DNA]</scope>
    <source>
        <strain evidence="12 13">KCTC 32221</strain>
    </source>
</reference>
<evidence type="ECO:0000256" key="10">
    <source>
        <dbReference type="HAMAP-Rule" id="MF_00364"/>
    </source>
</evidence>
<keyword evidence="6 10" id="KW-0573">Peptidoglycan synthesis</keyword>
<evidence type="ECO:0000256" key="5">
    <source>
        <dbReference type="ARBA" id="ARBA00022960"/>
    </source>
</evidence>
<dbReference type="GO" id="GO:0009254">
    <property type="term" value="P:peptidoglycan turnover"/>
    <property type="evidence" value="ECO:0007669"/>
    <property type="project" value="UniProtKB-UniRule"/>
</dbReference>
<dbReference type="GO" id="GO:0009252">
    <property type="term" value="P:peptidoglycan biosynthetic process"/>
    <property type="evidence" value="ECO:0007669"/>
    <property type="project" value="UniProtKB-KW"/>
</dbReference>
<dbReference type="GO" id="GO:0071555">
    <property type="term" value="P:cell wall organization"/>
    <property type="evidence" value="ECO:0007669"/>
    <property type="project" value="UniProtKB-KW"/>
</dbReference>
<accession>A0A0S2KED9</accession>
<dbReference type="EC" id="3.2.1.52" evidence="10"/>
<sequence length="338" mass="36864">MSDFPGVLMLDLMGTTLSREEHDLLQHPQVGGVILFARNIETPAQVCALNAAIRQSRPEILIAVDQEGGRVQRLRQGFTRLPPQLRLQSLFESDAEQALRLSRDLGWLMASEVLAAGFDFSFAPVLDLHTGRSTVIGDRAFASDIDTLVALASAYMEGMHEAGMATTGKHFPGHGSVEADSHLDLPVDERPLDEILRQDLQPFARCLPLLDAVMPAHVLYPAADASCAGFSSYWLQQVLREQLGFKGVIFSDDLVMAAAASAGDMPQRVARALTAGCDMLLVCNDRAAALQALQALDKGQVSPSEKLLSMRGRYQGKDLVSLQTDDRVMDIRQRIGQL</sequence>